<dbReference type="AlphaFoldDB" id="A0A914HF99"/>
<proteinExistence type="predicted"/>
<dbReference type="WBParaSite" id="Gr19_v10_g16986.t1">
    <property type="protein sequence ID" value="Gr19_v10_g16986.t1"/>
    <property type="gene ID" value="Gr19_v10_g16986"/>
</dbReference>
<name>A0A914HF99_GLORO</name>
<organism evidence="3 4">
    <name type="scientific">Globodera rostochiensis</name>
    <name type="common">Golden nematode worm</name>
    <name type="synonym">Heterodera rostochiensis</name>
    <dbReference type="NCBI Taxonomy" id="31243"/>
    <lineage>
        <taxon>Eukaryota</taxon>
        <taxon>Metazoa</taxon>
        <taxon>Ecdysozoa</taxon>
        <taxon>Nematoda</taxon>
        <taxon>Chromadorea</taxon>
        <taxon>Rhabditida</taxon>
        <taxon>Tylenchina</taxon>
        <taxon>Tylenchomorpha</taxon>
        <taxon>Tylenchoidea</taxon>
        <taxon>Heteroderidae</taxon>
        <taxon>Heteroderinae</taxon>
        <taxon>Globodera</taxon>
    </lineage>
</organism>
<dbReference type="Proteomes" id="UP000887572">
    <property type="component" value="Unplaced"/>
</dbReference>
<sequence length="330" mass="38692">MARSSTICDDKRFNSILHLKWVSVTQLCFLAHEECPQDAVILHDIHRTFPAHEYYKESNELGQKSLYRISKANEQFFAQFVEEQNTKFDEQQQETDRMATAKRRETFRKMKSKRKGARPIQANCAIELEENQKLVNALQTNIVGLEENQQNLHKLVALLSEKPTIVWQKLDELGIDCPTRWRVFEKWTYQTKYDSKKFPKLQMNNFMNAPYSISMIKELHKLAMGEEREAWAGNFRGELGAVEPSGMTQGENCGIKFNRLEEMDELNHLNHCQRSVFELKTREKKTKRKKKALMNMMIASFLSMPSDQKALLERQHKQSANSEQKKKIEL</sequence>
<dbReference type="Gene3D" id="1.10.8.270">
    <property type="entry name" value="putative rabgap domain of human tbc1 domain family member 14 like domains"/>
    <property type="match status" value="1"/>
</dbReference>
<evidence type="ECO:0000256" key="2">
    <source>
        <dbReference type="SAM" id="MobiDB-lite"/>
    </source>
</evidence>
<accession>A0A914HF99</accession>
<feature type="coiled-coil region" evidence="1">
    <location>
        <begin position="128"/>
        <end position="155"/>
    </location>
</feature>
<evidence type="ECO:0000313" key="4">
    <source>
        <dbReference type="WBParaSite" id="Gr19_v10_g16986.t1"/>
    </source>
</evidence>
<evidence type="ECO:0000256" key="1">
    <source>
        <dbReference type="SAM" id="Coils"/>
    </source>
</evidence>
<reference evidence="4" key="1">
    <citation type="submission" date="2022-11" db="UniProtKB">
        <authorList>
            <consortium name="WormBaseParasite"/>
        </authorList>
    </citation>
    <scope>IDENTIFICATION</scope>
</reference>
<dbReference type="InterPro" id="IPR035969">
    <property type="entry name" value="Rab-GAP_TBC_sf"/>
</dbReference>
<keyword evidence="3" id="KW-1185">Reference proteome</keyword>
<keyword evidence="1" id="KW-0175">Coiled coil</keyword>
<feature type="region of interest" description="Disordered" evidence="2">
    <location>
        <begin position="309"/>
        <end position="330"/>
    </location>
</feature>
<dbReference type="SUPFAM" id="SSF47923">
    <property type="entry name" value="Ypt/Rab-GAP domain of gyp1p"/>
    <property type="match status" value="1"/>
</dbReference>
<protein>
    <submittedName>
        <fullName evidence="4">Uncharacterized protein</fullName>
    </submittedName>
</protein>
<evidence type="ECO:0000313" key="3">
    <source>
        <dbReference type="Proteomes" id="UP000887572"/>
    </source>
</evidence>